<sequence length="1018" mass="113344">MEVDGFAEANQLLCSALEQLDNIIANGSHSRGHKVNPNYMMDSHHVSLNGDAMSTANDYSSRNTKVLNWNSTVENWNECGEEVNRNSGTSSGEESPPSDIPASSSISNAPNIFEAFLRAIDKNELMERPDLETQLKIMNWLCGVDDHRVSPSPSMSTVSCPEYPELQEKLHRLAMARDSLSLQVTVLTEQVGAQKEKIRDLENLLASKRNKLDSTEELLQDHADNCGDLESKKLDLMAEVSNLKLKYATLEREKFETERKLRLSQAEIEHLNESMQGFLMQHQLHPQLHNVHLQAQCPFPHAVLADAMRVGTDSANEMEQLRIAVQRLIVDNEQKNIQINSLRNALDEHCRNERELAAFNSPSLVMHRAAANLGDFQQPFDINAQLRKLLIEDVSDHIAHSSSFPTSLCSAQQPNASSSSRTPSAVQSSSSYTSSLSAASPQHSWSNSGTPRHQLHHGSSMLTAASLPLASSSPGPSAPPSYRSPSSPAARQLAAELDELRRIGGEMQQHSSTYTSASLPRSLSSTKAASAFTLPRKKVSTASSGGVSGEYAGVGDHVAASISGTSRRPTRSYRQQVNKWLHDKLSLSRSGKRSTSAPNLGPRTTDEPLLARQQANVAHETEIESDDEVMRGRQELTSIENHKLKRDRTRSSLRNLLGKLTRSTSQEIRSGDFRRGSTTRSTASARLASVGPVSGAIALRPPAEQFVEWNAEQICEWMAEIGFTMYVPEVARYVRSGRHLLSMSNQEFDKELLMKNPLHRKRLRCILNSIDRGISDAADCMDVHQVLRWLDEIGLPQYRDNFAENLIDGQLLTALTAQDLVEMKITSALHHATIARGVQFLRSVDFCVHRLEKRFNPDVLNKGPCPNEVERWSHHCTCQWLKTIDLAEFTPNLLCAGIHGALMVHEPTFTAESLAEVLQMPAHKTLLRRHLATHFNQLLGQEIISHKRDILAQPFVAQLTPSLKIRLMKKGFSLSRKKGKNEVFVEPEELVCPPLSSKLKYPQHFSENIVDRLMSSNV</sequence>
<organism evidence="7">
    <name type="scientific">Ascaris suum</name>
    <name type="common">Pig roundworm</name>
    <name type="synonym">Ascaris lumbricoides</name>
    <dbReference type="NCBI Taxonomy" id="6253"/>
    <lineage>
        <taxon>Eukaryota</taxon>
        <taxon>Metazoa</taxon>
        <taxon>Ecdysozoa</taxon>
        <taxon>Nematoda</taxon>
        <taxon>Chromadorea</taxon>
        <taxon>Rhabditida</taxon>
        <taxon>Spirurina</taxon>
        <taxon>Ascaridomorpha</taxon>
        <taxon>Ascaridoidea</taxon>
        <taxon>Ascarididae</taxon>
        <taxon>Ascaris</taxon>
    </lineage>
</organism>
<feature type="compositionally biased region" description="Low complexity" evidence="5">
    <location>
        <begin position="424"/>
        <end position="440"/>
    </location>
</feature>
<proteinExistence type="evidence at transcript level"/>
<dbReference type="Pfam" id="PF07647">
    <property type="entry name" value="SAM_2"/>
    <property type="match status" value="1"/>
</dbReference>
<accession>F1KSL3</accession>
<dbReference type="SUPFAM" id="SSF47769">
    <property type="entry name" value="SAM/Pointed domain"/>
    <property type="match status" value="2"/>
</dbReference>
<evidence type="ECO:0000256" key="4">
    <source>
        <dbReference type="SAM" id="Coils"/>
    </source>
</evidence>
<feature type="compositionally biased region" description="Polar residues" evidence="5">
    <location>
        <begin position="441"/>
        <end position="451"/>
    </location>
</feature>
<comment type="similarity">
    <text evidence="1">Belongs to the liprin family. Liprin-beta subfamily.</text>
</comment>
<feature type="compositionally biased region" description="Polar residues" evidence="5">
    <location>
        <begin position="587"/>
        <end position="598"/>
    </location>
</feature>
<dbReference type="SMART" id="SM00454">
    <property type="entry name" value="SAM"/>
    <property type="match status" value="3"/>
</dbReference>
<dbReference type="AlphaFoldDB" id="F1KSL3"/>
<dbReference type="InterPro" id="IPR029515">
    <property type="entry name" value="Liprin"/>
</dbReference>
<dbReference type="InterPro" id="IPR001660">
    <property type="entry name" value="SAM"/>
</dbReference>
<dbReference type="GO" id="GO:0007528">
    <property type="term" value="P:neuromuscular junction development"/>
    <property type="evidence" value="ECO:0007669"/>
    <property type="project" value="TreeGrafter"/>
</dbReference>
<feature type="domain" description="SAM" evidence="6">
    <location>
        <begin position="709"/>
        <end position="773"/>
    </location>
</feature>
<evidence type="ECO:0000256" key="3">
    <source>
        <dbReference type="ARBA" id="ARBA00023054"/>
    </source>
</evidence>
<dbReference type="InterPro" id="IPR037618">
    <property type="entry name" value="LIPB1/2_SAM_2nd"/>
</dbReference>
<dbReference type="EMBL" id="JI165186">
    <property type="protein sequence ID" value="ADY40867.1"/>
    <property type="molecule type" value="mRNA"/>
</dbReference>
<dbReference type="PANTHER" id="PTHR12587">
    <property type="entry name" value="LAR INTERACTING PROTEIN LIP -RELATED PROTEIN"/>
    <property type="match status" value="1"/>
</dbReference>
<dbReference type="CDD" id="cd09563">
    <property type="entry name" value="SAM_liprin-beta1_2_repeat1"/>
    <property type="match status" value="1"/>
</dbReference>
<feature type="region of interest" description="Disordered" evidence="5">
    <location>
        <begin position="402"/>
        <end position="492"/>
    </location>
</feature>
<evidence type="ECO:0000259" key="6">
    <source>
        <dbReference type="PROSITE" id="PS50105"/>
    </source>
</evidence>
<keyword evidence="3 4" id="KW-0175">Coiled coil</keyword>
<evidence type="ECO:0000256" key="1">
    <source>
        <dbReference type="ARBA" id="ARBA00007547"/>
    </source>
</evidence>
<dbReference type="Pfam" id="PF00536">
    <property type="entry name" value="SAM_1"/>
    <property type="match status" value="2"/>
</dbReference>
<evidence type="ECO:0000256" key="5">
    <source>
        <dbReference type="SAM" id="MobiDB-lite"/>
    </source>
</evidence>
<reference evidence="7" key="1">
    <citation type="journal article" date="2011" name="Genome Res.">
        <title>Deep small RNA sequencing from the nematode Ascaris reveals conservation, functional diversification, and novel developmental profiles.</title>
        <authorList>
            <person name="Wang J."/>
            <person name="Czech B."/>
            <person name="Crunk A."/>
            <person name="Wallace A."/>
            <person name="Mitreva M."/>
            <person name="Hannon G.J."/>
            <person name="Davis R.E."/>
        </authorList>
    </citation>
    <scope>NUCLEOTIDE SEQUENCE</scope>
</reference>
<keyword evidence="2" id="KW-0677">Repeat</keyword>
<feature type="coiled-coil region" evidence="4">
    <location>
        <begin position="184"/>
        <end position="267"/>
    </location>
</feature>
<feature type="compositionally biased region" description="Low complexity" evidence="5">
    <location>
        <begin position="87"/>
        <end position="106"/>
    </location>
</feature>
<protein>
    <submittedName>
        <fullName evidence="7">Liprin-beta</fullName>
    </submittedName>
</protein>
<evidence type="ECO:0000313" key="7">
    <source>
        <dbReference type="EMBL" id="ADY40867.1"/>
    </source>
</evidence>
<feature type="domain" description="SAM" evidence="6">
    <location>
        <begin position="781"/>
        <end position="844"/>
    </location>
</feature>
<dbReference type="Pfam" id="PF26022">
    <property type="entry name" value="CC_Liprin_beta"/>
    <property type="match status" value="1"/>
</dbReference>
<name>F1KSL3_ASCSU</name>
<feature type="region of interest" description="Disordered" evidence="5">
    <location>
        <begin position="583"/>
        <end position="610"/>
    </location>
</feature>
<dbReference type="Gene3D" id="1.10.150.50">
    <property type="entry name" value="Transcription Factor, Ets-1"/>
    <property type="match status" value="3"/>
</dbReference>
<evidence type="ECO:0000256" key="2">
    <source>
        <dbReference type="ARBA" id="ARBA00022737"/>
    </source>
</evidence>
<dbReference type="GO" id="GO:0048786">
    <property type="term" value="C:presynaptic active zone"/>
    <property type="evidence" value="ECO:0007669"/>
    <property type="project" value="TreeGrafter"/>
</dbReference>
<dbReference type="PANTHER" id="PTHR12587:SF14">
    <property type="entry name" value="AT31531P"/>
    <property type="match status" value="1"/>
</dbReference>
<feature type="compositionally biased region" description="Low complexity" evidence="5">
    <location>
        <begin position="459"/>
        <end position="490"/>
    </location>
</feature>
<dbReference type="PROSITE" id="PS50105">
    <property type="entry name" value="SAM_DOMAIN"/>
    <property type="match status" value="2"/>
</dbReference>
<feature type="region of interest" description="Disordered" evidence="5">
    <location>
        <begin position="81"/>
        <end position="106"/>
    </location>
</feature>
<dbReference type="CDD" id="cd09566">
    <property type="entry name" value="SAM_liprin-beta1_2_repeat2"/>
    <property type="match status" value="1"/>
</dbReference>
<dbReference type="InterPro" id="IPR013761">
    <property type="entry name" value="SAM/pointed_sf"/>
</dbReference>
<dbReference type="InterPro" id="IPR058914">
    <property type="entry name" value="LIPB1/2_CC"/>
</dbReference>
<dbReference type="InterPro" id="IPR037617">
    <property type="entry name" value="LIPB1/2_SAM_1"/>
</dbReference>
<feature type="compositionally biased region" description="Polar residues" evidence="5">
    <location>
        <begin position="402"/>
        <end position="423"/>
    </location>
</feature>